<dbReference type="PANTHER" id="PTHR41286:SF1">
    <property type="entry name" value="HNH NUCLEASE YAJD-RELATED"/>
    <property type="match status" value="1"/>
</dbReference>
<dbReference type="GO" id="GO:0003676">
    <property type="term" value="F:nucleic acid binding"/>
    <property type="evidence" value="ECO:0007669"/>
    <property type="project" value="InterPro"/>
</dbReference>
<gene>
    <name evidence="6" type="ORF">TAO_1317</name>
</gene>
<evidence type="ECO:0000313" key="7">
    <source>
        <dbReference type="Proteomes" id="UP000243679"/>
    </source>
</evidence>
<proteinExistence type="inferred from homology"/>
<dbReference type="InterPro" id="IPR002711">
    <property type="entry name" value="HNH"/>
</dbReference>
<dbReference type="Gene3D" id="1.10.30.50">
    <property type="match status" value="1"/>
</dbReference>
<dbReference type="OrthoDB" id="9796565at2"/>
<reference evidence="6 7" key="1">
    <citation type="journal article" date="2017" name="ISME J.">
        <title>An acid-tolerant ammonia-oxidizing ?-proteobacterium from soil.</title>
        <authorList>
            <person name="Hayatsu M."/>
            <person name="Tago K."/>
            <person name="Uchiyama I."/>
            <person name="Toyoda A."/>
            <person name="Wang Y."/>
            <person name="Shimomura Y."/>
            <person name="Okubo T."/>
            <person name="Kurisu F."/>
            <person name="Hirono Y."/>
            <person name="Nonaka K."/>
            <person name="Akiyama H."/>
            <person name="Itoh T."/>
            <person name="Takami H."/>
        </authorList>
    </citation>
    <scope>NUCLEOTIDE SEQUENCE [LARGE SCALE GENOMIC DNA]</scope>
    <source>
        <strain evidence="6 7">TAO100</strain>
    </source>
</reference>
<comment type="similarity">
    <text evidence="3">Belongs to the HNH nuclease family.</text>
</comment>
<keyword evidence="7" id="KW-1185">Reference proteome</keyword>
<evidence type="ECO:0000313" key="6">
    <source>
        <dbReference type="EMBL" id="BAW80687.1"/>
    </source>
</evidence>
<dbReference type="InterPro" id="IPR003615">
    <property type="entry name" value="HNH_nuc"/>
</dbReference>
<evidence type="ECO:0000256" key="3">
    <source>
        <dbReference type="ARBA" id="ARBA00038412"/>
    </source>
</evidence>
<keyword evidence="2" id="KW-0378">Hydrolase</keyword>
<dbReference type="PANTHER" id="PTHR41286">
    <property type="entry name" value="HNH NUCLEASE YAJD-RELATED"/>
    <property type="match status" value="1"/>
</dbReference>
<dbReference type="KEGG" id="ntt:TAO_1317"/>
<dbReference type="CDD" id="cd00085">
    <property type="entry name" value="HNHc"/>
    <property type="match status" value="1"/>
</dbReference>
<organism evidence="6 7">
    <name type="scientific">Candidatus Nitrosoglobus terrae</name>
    <dbReference type="NCBI Taxonomy" id="1630141"/>
    <lineage>
        <taxon>Bacteria</taxon>
        <taxon>Pseudomonadati</taxon>
        <taxon>Pseudomonadota</taxon>
        <taxon>Gammaproteobacteria</taxon>
        <taxon>Chromatiales</taxon>
        <taxon>Chromatiaceae</taxon>
        <taxon>Candidatus Nitrosoglobus</taxon>
    </lineage>
</organism>
<feature type="domain" description="HNH nuclease" evidence="5">
    <location>
        <begin position="30"/>
        <end position="86"/>
    </location>
</feature>
<evidence type="ECO:0000256" key="4">
    <source>
        <dbReference type="ARBA" id="ARBA00040194"/>
    </source>
</evidence>
<dbReference type="Pfam" id="PF01844">
    <property type="entry name" value="HNH"/>
    <property type="match status" value="1"/>
</dbReference>
<dbReference type="EMBL" id="AP014836">
    <property type="protein sequence ID" value="BAW80687.1"/>
    <property type="molecule type" value="Genomic_DNA"/>
</dbReference>
<accession>A0A1Q2SNK8</accession>
<evidence type="ECO:0000256" key="2">
    <source>
        <dbReference type="ARBA" id="ARBA00022801"/>
    </source>
</evidence>
<dbReference type="SMART" id="SM00507">
    <property type="entry name" value="HNHc"/>
    <property type="match status" value="1"/>
</dbReference>
<evidence type="ECO:0000259" key="5">
    <source>
        <dbReference type="SMART" id="SM00507"/>
    </source>
</evidence>
<evidence type="ECO:0000256" key="1">
    <source>
        <dbReference type="ARBA" id="ARBA00022722"/>
    </source>
</evidence>
<dbReference type="RefSeq" id="WP_096527200.1">
    <property type="nucleotide sequence ID" value="NZ_AP014836.1"/>
</dbReference>
<keyword evidence="6" id="KW-0255">Endonuclease</keyword>
<sequence>MITKKPRSSANKLDNIVAEAQKNRAKREQGYRDKALRMYPWVCGRCTREFTQATVHELTVHHRDHNHDNNPADGSNWELLCLYCHDNEHARFMTGEGITSVSEEDHGATHNPFAVLAELVKSKKD</sequence>
<dbReference type="GO" id="GO:0008270">
    <property type="term" value="F:zinc ion binding"/>
    <property type="evidence" value="ECO:0007669"/>
    <property type="project" value="InterPro"/>
</dbReference>
<dbReference type="GO" id="GO:0004519">
    <property type="term" value="F:endonuclease activity"/>
    <property type="evidence" value="ECO:0007669"/>
    <property type="project" value="UniProtKB-KW"/>
</dbReference>
<dbReference type="Proteomes" id="UP000243679">
    <property type="component" value="Chromosome"/>
</dbReference>
<dbReference type="GO" id="GO:0005829">
    <property type="term" value="C:cytosol"/>
    <property type="evidence" value="ECO:0007669"/>
    <property type="project" value="TreeGrafter"/>
</dbReference>
<protein>
    <recommendedName>
        <fullName evidence="4">Putative HNH nuclease YajD</fullName>
    </recommendedName>
</protein>
<dbReference type="NCBIfam" id="NF008448">
    <property type="entry name" value="PRK11295.1"/>
    <property type="match status" value="1"/>
</dbReference>
<name>A0A1Q2SNK8_9GAMM</name>
<keyword evidence="1" id="KW-0540">Nuclease</keyword>
<dbReference type="GO" id="GO:0016787">
    <property type="term" value="F:hydrolase activity"/>
    <property type="evidence" value="ECO:0007669"/>
    <property type="project" value="UniProtKB-KW"/>
</dbReference>
<dbReference type="AlphaFoldDB" id="A0A1Q2SNK8"/>